<dbReference type="EMBL" id="LT906439">
    <property type="protein sequence ID" value="SNU88613.1"/>
    <property type="molecule type" value="Genomic_DNA"/>
</dbReference>
<reference evidence="8 9" key="1">
    <citation type="submission" date="2017-06" db="EMBL/GenBank/DDBJ databases">
        <authorList>
            <consortium name="Pathogen Informatics"/>
        </authorList>
    </citation>
    <scope>NUCLEOTIDE SEQUENCE [LARGE SCALE GENOMIC DNA]</scope>
    <source>
        <strain evidence="8 9">NCTC13788</strain>
    </source>
</reference>
<keyword evidence="8" id="KW-0808">Transferase</keyword>
<dbReference type="Proteomes" id="UP000215185">
    <property type="component" value="Chromosome 1"/>
</dbReference>
<keyword evidence="2 8" id="KW-0032">Aminotransferase</keyword>
<dbReference type="AlphaFoldDB" id="A0A239SVJ9"/>
<sequence>MISKYQIIVTNIKEQISSGQLKTSDKLPSIRQLSQQFSCNKDTVQKALAELRHQNLIYPIHKSGYYVLETPDQTEPLALPESDIANIAYDDFRLCLNETLVGRENYLFNYYHKQEGLEDLLQSVQKLLVASSVYSKQDQLVITSGTQQALYILSQMMFPSSGGTILLEEPTYPRMIELVKTLGLAYQTIPRNWSGINLTALEAIFKSGNITFFYTIPRLHNPLGMSYTVAEKQAIVALAAKYQVYIIEDDYMADFDAKRQAPLHYYDTNHRVIYIKSFSASIFPALRLATVVLPNLLLKAFLSYKQLIDFDTNLILQKALSLYIDNGMFEKNKLALQTHLKHNQAQNQQLLNKARNPFPYQLLNQQVIFQIDKSRFNNLQLAKLEQFDQLDANYLTQNAKQYLRITGQKELKMFLDLL</sequence>
<dbReference type="InterPro" id="IPR000524">
    <property type="entry name" value="Tscrpt_reg_HTH_GntR"/>
</dbReference>
<evidence type="ECO:0000256" key="5">
    <source>
        <dbReference type="ARBA" id="ARBA00023125"/>
    </source>
</evidence>
<protein>
    <submittedName>
        <fullName evidence="8">GntR family aminotransferase</fullName>
    </submittedName>
</protein>
<dbReference type="STRING" id="1123308.GCA_000380085_00909"/>
<evidence type="ECO:0000256" key="2">
    <source>
        <dbReference type="ARBA" id="ARBA00022576"/>
    </source>
</evidence>
<evidence type="ECO:0000256" key="3">
    <source>
        <dbReference type="ARBA" id="ARBA00022898"/>
    </source>
</evidence>
<dbReference type="KEGG" id="smen:SAMEA4412692_1146"/>
<dbReference type="SUPFAM" id="SSF53383">
    <property type="entry name" value="PLP-dependent transferases"/>
    <property type="match status" value="1"/>
</dbReference>
<dbReference type="GO" id="GO:0003700">
    <property type="term" value="F:DNA-binding transcription factor activity"/>
    <property type="evidence" value="ECO:0007669"/>
    <property type="project" value="InterPro"/>
</dbReference>
<dbReference type="Pfam" id="PF00155">
    <property type="entry name" value="Aminotran_1_2"/>
    <property type="match status" value="1"/>
</dbReference>
<evidence type="ECO:0000313" key="8">
    <source>
        <dbReference type="EMBL" id="SNU88613.1"/>
    </source>
</evidence>
<dbReference type="GO" id="GO:0008483">
    <property type="term" value="F:transaminase activity"/>
    <property type="evidence" value="ECO:0007669"/>
    <property type="project" value="UniProtKB-KW"/>
</dbReference>
<feature type="domain" description="HTH gntR-type" evidence="7">
    <location>
        <begin position="2"/>
        <end position="70"/>
    </location>
</feature>
<dbReference type="SUPFAM" id="SSF46785">
    <property type="entry name" value="Winged helix' DNA-binding domain"/>
    <property type="match status" value="1"/>
</dbReference>
<gene>
    <name evidence="8" type="primary">yjiR</name>
    <name evidence="8" type="ORF">SAMEA4412692_01146</name>
</gene>
<keyword evidence="3" id="KW-0663">Pyridoxal phosphate</keyword>
<name>A0A239SVJ9_9STRE</name>
<dbReference type="InterPro" id="IPR036388">
    <property type="entry name" value="WH-like_DNA-bd_sf"/>
</dbReference>
<dbReference type="SMART" id="SM00345">
    <property type="entry name" value="HTH_GNTR"/>
    <property type="match status" value="1"/>
</dbReference>
<evidence type="ECO:0000313" key="9">
    <source>
        <dbReference type="Proteomes" id="UP000215185"/>
    </source>
</evidence>
<dbReference type="PANTHER" id="PTHR46577:SF1">
    <property type="entry name" value="HTH-TYPE TRANSCRIPTIONAL REGULATORY PROTEIN GABR"/>
    <property type="match status" value="1"/>
</dbReference>
<comment type="similarity">
    <text evidence="1">In the C-terminal section; belongs to the class-I pyridoxal-phosphate-dependent aminotransferase family.</text>
</comment>
<proteinExistence type="inferred from homology"/>
<accession>A0A239SVJ9</accession>
<evidence type="ECO:0000259" key="7">
    <source>
        <dbReference type="PROSITE" id="PS50949"/>
    </source>
</evidence>
<dbReference type="CDD" id="cd07377">
    <property type="entry name" value="WHTH_GntR"/>
    <property type="match status" value="1"/>
</dbReference>
<keyword evidence="9" id="KW-1185">Reference proteome</keyword>
<dbReference type="GO" id="GO:0003677">
    <property type="term" value="F:DNA binding"/>
    <property type="evidence" value="ECO:0007669"/>
    <property type="project" value="UniProtKB-KW"/>
</dbReference>
<dbReference type="GO" id="GO:0030170">
    <property type="term" value="F:pyridoxal phosphate binding"/>
    <property type="evidence" value="ECO:0007669"/>
    <property type="project" value="InterPro"/>
</dbReference>
<dbReference type="Pfam" id="PF00392">
    <property type="entry name" value="GntR"/>
    <property type="match status" value="1"/>
</dbReference>
<dbReference type="InterPro" id="IPR004839">
    <property type="entry name" value="Aminotransferase_I/II_large"/>
</dbReference>
<keyword evidence="6" id="KW-0804">Transcription</keyword>
<dbReference type="InterPro" id="IPR036390">
    <property type="entry name" value="WH_DNA-bd_sf"/>
</dbReference>
<evidence type="ECO:0000256" key="4">
    <source>
        <dbReference type="ARBA" id="ARBA00023015"/>
    </source>
</evidence>
<organism evidence="8 9">
    <name type="scientific">Streptococcus merionis</name>
    <dbReference type="NCBI Taxonomy" id="400065"/>
    <lineage>
        <taxon>Bacteria</taxon>
        <taxon>Bacillati</taxon>
        <taxon>Bacillota</taxon>
        <taxon>Bacilli</taxon>
        <taxon>Lactobacillales</taxon>
        <taxon>Streptococcaceae</taxon>
        <taxon>Streptococcus</taxon>
    </lineage>
</organism>
<dbReference type="InterPro" id="IPR051446">
    <property type="entry name" value="HTH_trans_reg/aminotransferase"/>
</dbReference>
<dbReference type="CDD" id="cd00609">
    <property type="entry name" value="AAT_like"/>
    <property type="match status" value="1"/>
</dbReference>
<dbReference type="eggNOG" id="COG1167">
    <property type="taxonomic scope" value="Bacteria"/>
</dbReference>
<dbReference type="Gene3D" id="3.40.640.10">
    <property type="entry name" value="Type I PLP-dependent aspartate aminotransferase-like (Major domain)"/>
    <property type="match status" value="1"/>
</dbReference>
<dbReference type="PROSITE" id="PS50949">
    <property type="entry name" value="HTH_GNTR"/>
    <property type="match status" value="1"/>
</dbReference>
<keyword evidence="5" id="KW-0238">DNA-binding</keyword>
<evidence type="ECO:0000256" key="6">
    <source>
        <dbReference type="ARBA" id="ARBA00023163"/>
    </source>
</evidence>
<dbReference type="Gene3D" id="1.10.10.10">
    <property type="entry name" value="Winged helix-like DNA-binding domain superfamily/Winged helix DNA-binding domain"/>
    <property type="match status" value="1"/>
</dbReference>
<evidence type="ECO:0000256" key="1">
    <source>
        <dbReference type="ARBA" id="ARBA00005384"/>
    </source>
</evidence>
<dbReference type="InterPro" id="IPR015424">
    <property type="entry name" value="PyrdxlP-dep_Trfase"/>
</dbReference>
<dbReference type="PANTHER" id="PTHR46577">
    <property type="entry name" value="HTH-TYPE TRANSCRIPTIONAL REGULATORY PROTEIN GABR"/>
    <property type="match status" value="1"/>
</dbReference>
<keyword evidence="4" id="KW-0805">Transcription regulation</keyword>
<dbReference type="OrthoDB" id="9802328at2"/>
<dbReference type="RefSeq" id="WP_018373482.1">
    <property type="nucleotide sequence ID" value="NZ_LT906439.1"/>
</dbReference>
<dbReference type="InterPro" id="IPR015421">
    <property type="entry name" value="PyrdxlP-dep_Trfase_major"/>
</dbReference>